<sequence length="643" mass="73103">MTNDQPDKLDLRSHDIAEDKRQELLRLFPEIRTEGGKLDFERLKLALGEAVDVGKERYGMTWPGKAECFKTIQMPSLGTLRPCQDESVDFDTTENLIIEGDNLEVLKLLQKSYLGKVKMIYIDPPYNTGNDFIYPDNYAESLQTYLAYTGQVDAEGKKFGTNTEADGRFHSKWLNMLYPRLYLARNLLREDGVIFVSCDDNEVHNLRALMNEVFGEENFVANIIWQKVFSPKNSARHFSEDHDYIVLYARQAETWRPELLPRTDEMEARYDNPDNDPRGPWTSGDLSARNYYSEGIYPVTCPSGRMVEGPPQGRYWVISRDKFLALDKDGRIWWGKDGNGTPRLKRFLSEVKQGRVPQTLWPYSEVGHTQDAKKQLMECVAFEQTDNVLDTVKPTGLIRKMLQIATRPQEADIVLDFFAGSGSTGHAILAQNKEDGGNRRFVLVQLPEPLSKPETSLKTIADICKERIRRVIKKLNDEEAQASPQLALPHPSHPNPLPEGEGAKKDRGFRVFKLVESNFTPWDAEAPKDAESLAKQLELHIRHIRDDRTEQDLLFELLLKSGFPLTTPIQTLMLEGQPVHSVADGAMLICLERELTLELIRAMAGKKPERVVCLDEGFAGNDQLKANAVQIFKTKGVTNFKTV</sequence>
<dbReference type="GO" id="GO:0003677">
    <property type="term" value="F:DNA binding"/>
    <property type="evidence" value="ECO:0007669"/>
    <property type="project" value="InterPro"/>
</dbReference>
<keyword evidence="10" id="KW-1185">Reference proteome</keyword>
<evidence type="ECO:0000256" key="2">
    <source>
        <dbReference type="ARBA" id="ARBA00011900"/>
    </source>
</evidence>
<dbReference type="GO" id="GO:0008170">
    <property type="term" value="F:N-methyltransferase activity"/>
    <property type="evidence" value="ECO:0007669"/>
    <property type="project" value="InterPro"/>
</dbReference>
<comment type="similarity">
    <text evidence="1">Belongs to the N(4)/N(6)-methyltransferase family.</text>
</comment>
<dbReference type="GO" id="GO:0009007">
    <property type="term" value="F:site-specific DNA-methyltransferase (adenine-specific) activity"/>
    <property type="evidence" value="ECO:0007669"/>
    <property type="project" value="UniProtKB-EC"/>
</dbReference>
<name>A0AA86MVI3_9BACT</name>
<protein>
    <recommendedName>
        <fullName evidence="2">site-specific DNA-methyltransferase (adenine-specific)</fullName>
        <ecNumber evidence="2">2.1.1.72</ecNumber>
    </recommendedName>
</protein>
<evidence type="ECO:0000256" key="1">
    <source>
        <dbReference type="ARBA" id="ARBA00006594"/>
    </source>
</evidence>
<dbReference type="InterPro" id="IPR002295">
    <property type="entry name" value="N4/N6-MTase_EcoPI_Mod-like"/>
</dbReference>
<evidence type="ECO:0000256" key="6">
    <source>
        <dbReference type="ARBA" id="ARBA00047942"/>
    </source>
</evidence>
<dbReference type="AlphaFoldDB" id="A0AA86MVI3"/>
<dbReference type="Proteomes" id="UP001179121">
    <property type="component" value="Chromosome"/>
</dbReference>
<organism evidence="9 10">
    <name type="scientific">Nitrospira tepida</name>
    <dbReference type="NCBI Taxonomy" id="2973512"/>
    <lineage>
        <taxon>Bacteria</taxon>
        <taxon>Pseudomonadati</taxon>
        <taxon>Nitrospirota</taxon>
        <taxon>Nitrospiria</taxon>
        <taxon>Nitrospirales</taxon>
        <taxon>Nitrospiraceae</taxon>
        <taxon>Nitrospira</taxon>
    </lineage>
</organism>
<dbReference type="InterPro" id="IPR029063">
    <property type="entry name" value="SAM-dependent_MTases_sf"/>
</dbReference>
<dbReference type="InterPro" id="IPR002941">
    <property type="entry name" value="DNA_methylase_N4/N6"/>
</dbReference>
<dbReference type="PIRSF" id="PIRSF015855">
    <property type="entry name" value="TypeIII_Mtase_mKpnI"/>
    <property type="match status" value="1"/>
</dbReference>
<dbReference type="InterPro" id="IPR002052">
    <property type="entry name" value="DNA_methylase_N6_adenine_CS"/>
</dbReference>
<feature type="domain" description="DNA methylase N-4/N-6" evidence="8">
    <location>
        <begin position="117"/>
        <end position="433"/>
    </location>
</feature>
<evidence type="ECO:0000256" key="3">
    <source>
        <dbReference type="ARBA" id="ARBA00022603"/>
    </source>
</evidence>
<dbReference type="EC" id="2.1.1.72" evidence="2"/>
<keyword evidence="5" id="KW-0949">S-adenosyl-L-methionine</keyword>
<dbReference type="SUPFAM" id="SSF53335">
    <property type="entry name" value="S-adenosyl-L-methionine-dependent methyltransferases"/>
    <property type="match status" value="1"/>
</dbReference>
<dbReference type="REBASE" id="735941">
    <property type="entry name" value="M.NspDNFORF212P"/>
</dbReference>
<dbReference type="GO" id="GO:0032259">
    <property type="term" value="P:methylation"/>
    <property type="evidence" value="ECO:0007669"/>
    <property type="project" value="UniProtKB-KW"/>
</dbReference>
<reference evidence="9" key="1">
    <citation type="submission" date="2022-10" db="EMBL/GenBank/DDBJ databases">
        <authorList>
            <person name="Koch H."/>
        </authorList>
    </citation>
    <scope>NUCLEOTIDE SEQUENCE</scope>
    <source>
        <strain evidence="9">DNF</strain>
    </source>
</reference>
<dbReference type="RefSeq" id="WP_289266817.1">
    <property type="nucleotide sequence ID" value="NZ_OX365700.1"/>
</dbReference>
<dbReference type="Gene3D" id="3.40.50.150">
    <property type="entry name" value="Vaccinia Virus protein VP39"/>
    <property type="match status" value="1"/>
</dbReference>
<feature type="region of interest" description="Disordered" evidence="7">
    <location>
        <begin position="479"/>
        <end position="503"/>
    </location>
</feature>
<comment type="catalytic activity">
    <reaction evidence="6">
        <text>a 2'-deoxyadenosine in DNA + S-adenosyl-L-methionine = an N(6)-methyl-2'-deoxyadenosine in DNA + S-adenosyl-L-homocysteine + H(+)</text>
        <dbReference type="Rhea" id="RHEA:15197"/>
        <dbReference type="Rhea" id="RHEA-COMP:12418"/>
        <dbReference type="Rhea" id="RHEA-COMP:12419"/>
        <dbReference type="ChEBI" id="CHEBI:15378"/>
        <dbReference type="ChEBI" id="CHEBI:57856"/>
        <dbReference type="ChEBI" id="CHEBI:59789"/>
        <dbReference type="ChEBI" id="CHEBI:90615"/>
        <dbReference type="ChEBI" id="CHEBI:90616"/>
        <dbReference type="EC" id="2.1.1.72"/>
    </reaction>
</comment>
<keyword evidence="4" id="KW-0808">Transferase</keyword>
<dbReference type="KEGG" id="nti:DNFV4_00212"/>
<dbReference type="EMBL" id="OX365700">
    <property type="protein sequence ID" value="CAI4029793.1"/>
    <property type="molecule type" value="Genomic_DNA"/>
</dbReference>
<proteinExistence type="inferred from homology"/>
<evidence type="ECO:0000313" key="10">
    <source>
        <dbReference type="Proteomes" id="UP001179121"/>
    </source>
</evidence>
<evidence type="ECO:0000313" key="9">
    <source>
        <dbReference type="EMBL" id="CAI4029793.1"/>
    </source>
</evidence>
<accession>A0AA86MVI3</accession>
<dbReference type="Pfam" id="PF01555">
    <property type="entry name" value="N6_N4_Mtase"/>
    <property type="match status" value="1"/>
</dbReference>
<gene>
    <name evidence="9" type="ORF">DNFV4_00212</name>
</gene>
<evidence type="ECO:0000259" key="8">
    <source>
        <dbReference type="Pfam" id="PF01555"/>
    </source>
</evidence>
<evidence type="ECO:0000256" key="4">
    <source>
        <dbReference type="ARBA" id="ARBA00022679"/>
    </source>
</evidence>
<dbReference type="PRINTS" id="PR00506">
    <property type="entry name" value="D21N6MTFRASE"/>
</dbReference>
<keyword evidence="3" id="KW-0489">Methyltransferase</keyword>
<evidence type="ECO:0000256" key="5">
    <source>
        <dbReference type="ARBA" id="ARBA00022691"/>
    </source>
</evidence>
<dbReference type="PROSITE" id="PS00092">
    <property type="entry name" value="N6_MTASE"/>
    <property type="match status" value="1"/>
</dbReference>
<evidence type="ECO:0000256" key="7">
    <source>
        <dbReference type="SAM" id="MobiDB-lite"/>
    </source>
</evidence>